<name>A0A2K9ZG25_RHILE</name>
<dbReference type="AlphaFoldDB" id="A0A2K9ZG25"/>
<geneLocation type="plasmid" evidence="2">
    <name>prln3</name>
</geneLocation>
<reference evidence="1 2" key="1">
    <citation type="submission" date="2017-11" db="EMBL/GenBank/DDBJ databases">
        <title>Complete genome of Rhizobium leguminosarum Norway, an ineffective micro-symbiont.</title>
        <authorList>
            <person name="Hoffrichter A."/>
            <person name="Liang J."/>
            <person name="Brachmann A."/>
            <person name="Marin M."/>
        </authorList>
    </citation>
    <scope>NUCLEOTIDE SEQUENCE [LARGE SCALE GENOMIC DNA]</scope>
    <source>
        <strain evidence="1 2">Norway</strain>
        <plasmid evidence="2">Plasmid prln3</plasmid>
    </source>
</reference>
<keyword evidence="1" id="KW-0614">Plasmid</keyword>
<sequence>MDRHVQRPLKYTATHVFPCPNAHSFKWNLTGVVTVNSPRVPPFVKADVLILFKYTVQRLLRLGHPFQDAIGIRASLCYR</sequence>
<accession>A0A2K9ZG25</accession>
<dbReference type="Proteomes" id="UP000238523">
    <property type="component" value="Plasmid pRLN3"/>
</dbReference>
<organism evidence="1 2">
    <name type="scientific">Rhizobium leguminosarum</name>
    <dbReference type="NCBI Taxonomy" id="384"/>
    <lineage>
        <taxon>Bacteria</taxon>
        <taxon>Pseudomonadati</taxon>
        <taxon>Pseudomonadota</taxon>
        <taxon>Alphaproteobacteria</taxon>
        <taxon>Hyphomicrobiales</taxon>
        <taxon>Rhizobiaceae</taxon>
        <taxon>Rhizobium/Agrobacterium group</taxon>
        <taxon>Rhizobium</taxon>
    </lineage>
</organism>
<proteinExistence type="predicted"/>
<dbReference type="EMBL" id="CP025015">
    <property type="protein sequence ID" value="AUW47202.1"/>
    <property type="molecule type" value="Genomic_DNA"/>
</dbReference>
<evidence type="ECO:0000313" key="2">
    <source>
        <dbReference type="Proteomes" id="UP000238523"/>
    </source>
</evidence>
<protein>
    <submittedName>
        <fullName evidence="1">Uncharacterized protein</fullName>
    </submittedName>
</protein>
<gene>
    <name evidence="1" type="ORF">CUJ84_pRLN3000064</name>
</gene>
<evidence type="ECO:0000313" key="1">
    <source>
        <dbReference type="EMBL" id="AUW47202.1"/>
    </source>
</evidence>